<dbReference type="EMBL" id="GBRH01163716">
    <property type="protein sequence ID" value="JAE34180.1"/>
    <property type="molecule type" value="Transcribed_RNA"/>
</dbReference>
<dbReference type="AlphaFoldDB" id="A0A0A9HAJ5"/>
<evidence type="ECO:0000313" key="1">
    <source>
        <dbReference type="EMBL" id="JAE34180.1"/>
    </source>
</evidence>
<organism evidence="1">
    <name type="scientific">Arundo donax</name>
    <name type="common">Giant reed</name>
    <name type="synonym">Donax arundinaceus</name>
    <dbReference type="NCBI Taxonomy" id="35708"/>
    <lineage>
        <taxon>Eukaryota</taxon>
        <taxon>Viridiplantae</taxon>
        <taxon>Streptophyta</taxon>
        <taxon>Embryophyta</taxon>
        <taxon>Tracheophyta</taxon>
        <taxon>Spermatophyta</taxon>
        <taxon>Magnoliopsida</taxon>
        <taxon>Liliopsida</taxon>
        <taxon>Poales</taxon>
        <taxon>Poaceae</taxon>
        <taxon>PACMAD clade</taxon>
        <taxon>Arundinoideae</taxon>
        <taxon>Arundineae</taxon>
        <taxon>Arundo</taxon>
    </lineage>
</organism>
<protein>
    <submittedName>
        <fullName evidence="1">Uncharacterized protein</fullName>
    </submittedName>
</protein>
<sequence length="71" mass="8006">MHSNQSCRYAIDVMNQTLCATQPQQLKTLVTILSINAQCSTFKSLIDVRQCQSTPVIPQQQYSQSMPIAQF</sequence>
<reference evidence="1" key="1">
    <citation type="submission" date="2014-09" db="EMBL/GenBank/DDBJ databases">
        <authorList>
            <person name="Magalhaes I.L.F."/>
            <person name="Oliveira U."/>
            <person name="Santos F.R."/>
            <person name="Vidigal T.H.D.A."/>
            <person name="Brescovit A.D."/>
            <person name="Santos A.J."/>
        </authorList>
    </citation>
    <scope>NUCLEOTIDE SEQUENCE</scope>
    <source>
        <tissue evidence="1">Shoot tissue taken approximately 20 cm above the soil surface</tissue>
    </source>
</reference>
<name>A0A0A9HAJ5_ARUDO</name>
<reference evidence="1" key="2">
    <citation type="journal article" date="2015" name="Data Brief">
        <title>Shoot transcriptome of the giant reed, Arundo donax.</title>
        <authorList>
            <person name="Barrero R.A."/>
            <person name="Guerrero F.D."/>
            <person name="Moolhuijzen P."/>
            <person name="Goolsby J.A."/>
            <person name="Tidwell J."/>
            <person name="Bellgard S.E."/>
            <person name="Bellgard M.I."/>
        </authorList>
    </citation>
    <scope>NUCLEOTIDE SEQUENCE</scope>
    <source>
        <tissue evidence="1">Shoot tissue taken approximately 20 cm above the soil surface</tissue>
    </source>
</reference>
<proteinExistence type="predicted"/>
<accession>A0A0A9HAJ5</accession>